<reference evidence="1 2" key="1">
    <citation type="submission" date="2020-04" db="EMBL/GenBank/DDBJ databases">
        <title>MicrobeNet Type strains.</title>
        <authorList>
            <person name="Nicholson A.C."/>
        </authorList>
    </citation>
    <scope>NUCLEOTIDE SEQUENCE [LARGE SCALE GENOMIC DNA]</scope>
    <source>
        <strain evidence="1 2">ATCC 23612</strain>
    </source>
</reference>
<dbReference type="RefSeq" id="WP_061079810.1">
    <property type="nucleotide sequence ID" value="NZ_JAAXPG010000007.1"/>
</dbReference>
<dbReference type="InterPro" id="IPR024072">
    <property type="entry name" value="DHFR-like_dom_sf"/>
</dbReference>
<comment type="caution">
    <text evidence="1">The sequence shown here is derived from an EMBL/GenBank/DDBJ whole genome shotgun (WGS) entry which is preliminary data.</text>
</comment>
<dbReference type="PANTHER" id="PTHR38011:SF11">
    <property type="entry name" value="2,5-DIAMINO-6-RIBOSYLAMINO-4(3H)-PYRIMIDINONE 5'-PHOSPHATE REDUCTASE"/>
    <property type="match status" value="1"/>
</dbReference>
<dbReference type="AlphaFoldDB" id="A0A7X6MBN0"/>
<proteinExistence type="predicted"/>
<organism evidence="1 2">
    <name type="scientific">Nocardiopsis alborubida</name>
    <dbReference type="NCBI Taxonomy" id="146802"/>
    <lineage>
        <taxon>Bacteria</taxon>
        <taxon>Bacillati</taxon>
        <taxon>Actinomycetota</taxon>
        <taxon>Actinomycetes</taxon>
        <taxon>Streptosporangiales</taxon>
        <taxon>Nocardiopsidaceae</taxon>
        <taxon>Nocardiopsis</taxon>
    </lineage>
</organism>
<dbReference type="Proteomes" id="UP000553209">
    <property type="component" value="Unassembled WGS sequence"/>
</dbReference>
<accession>A0A7X6MBN0</accession>
<protein>
    <submittedName>
        <fullName evidence="1">Dihydrofolate reductase</fullName>
    </submittedName>
</protein>
<keyword evidence="2" id="KW-1185">Reference proteome</keyword>
<gene>
    <name evidence="1" type="ORF">HGB44_09730</name>
</gene>
<sequence>MRKLVYYVGMSIDGYIAGPEGQIDFMPVTRDVVDHIVEHYPDTLPTHVRRQLGVDVPNPNFAVGVQGRATYEPALELGITSPHAHLRQYVVSEGLVSSDPEVEVISSDAVDRIRELKSQEGGEDGDVYLMGGGRLAGALLPEIDSLVIKLYPVVAGDGVPLFRAGFSPTHFTLTGTRALSGGMVVLTYDRT</sequence>
<evidence type="ECO:0000313" key="2">
    <source>
        <dbReference type="Proteomes" id="UP000553209"/>
    </source>
</evidence>
<dbReference type="PANTHER" id="PTHR38011">
    <property type="entry name" value="DIHYDROFOLATE REDUCTASE FAMILY PROTEIN (AFU_ORTHOLOGUE AFUA_8G06820)"/>
    <property type="match status" value="1"/>
</dbReference>
<dbReference type="Gene3D" id="3.40.430.10">
    <property type="entry name" value="Dihydrofolate Reductase, subunit A"/>
    <property type="match status" value="1"/>
</dbReference>
<name>A0A7X6MBN0_9ACTN</name>
<dbReference type="EMBL" id="JAAXPG010000007">
    <property type="protein sequence ID" value="NKY97934.1"/>
    <property type="molecule type" value="Genomic_DNA"/>
</dbReference>
<dbReference type="SUPFAM" id="SSF53597">
    <property type="entry name" value="Dihydrofolate reductase-like"/>
    <property type="match status" value="1"/>
</dbReference>
<evidence type="ECO:0000313" key="1">
    <source>
        <dbReference type="EMBL" id="NKY97934.1"/>
    </source>
</evidence>
<dbReference type="InterPro" id="IPR050765">
    <property type="entry name" value="Riboflavin_Biosynth_HTPR"/>
</dbReference>